<dbReference type="Gene3D" id="3.40.630.30">
    <property type="match status" value="1"/>
</dbReference>
<evidence type="ECO:0000313" key="2">
    <source>
        <dbReference type="EMBL" id="TCL37631.1"/>
    </source>
</evidence>
<reference evidence="2 3" key="1">
    <citation type="submission" date="2019-03" db="EMBL/GenBank/DDBJ databases">
        <title>Genomic Encyclopedia of Type Strains, Phase IV (KMG-IV): sequencing the most valuable type-strain genomes for metagenomic binning, comparative biology and taxonomic classification.</title>
        <authorList>
            <person name="Goeker M."/>
        </authorList>
    </citation>
    <scope>NUCLEOTIDE SEQUENCE [LARGE SCALE GENOMIC DNA]</scope>
    <source>
        <strain evidence="2 3">DSM 15969</strain>
    </source>
</reference>
<comment type="caution">
    <text evidence="2">The sequence shown here is derived from an EMBL/GenBank/DDBJ whole genome shotgun (WGS) entry which is preliminary data.</text>
</comment>
<dbReference type="EMBL" id="SLUI01000005">
    <property type="protein sequence ID" value="TCL37631.1"/>
    <property type="molecule type" value="Genomic_DNA"/>
</dbReference>
<dbReference type="PROSITE" id="PS51186">
    <property type="entry name" value="GNAT"/>
    <property type="match status" value="1"/>
</dbReference>
<gene>
    <name evidence="2" type="ORF">EV210_10563</name>
</gene>
<evidence type="ECO:0000259" key="1">
    <source>
        <dbReference type="PROSITE" id="PS51186"/>
    </source>
</evidence>
<dbReference type="InterPro" id="IPR016181">
    <property type="entry name" value="Acyl_CoA_acyltransferase"/>
</dbReference>
<organism evidence="2 3">
    <name type="scientific">Anaerospora hongkongensis</name>
    <dbReference type="NCBI Taxonomy" id="244830"/>
    <lineage>
        <taxon>Bacteria</taxon>
        <taxon>Bacillati</taxon>
        <taxon>Bacillota</taxon>
        <taxon>Negativicutes</taxon>
        <taxon>Selenomonadales</taxon>
        <taxon>Sporomusaceae</taxon>
        <taxon>Anaerospora</taxon>
    </lineage>
</organism>
<dbReference type="SUPFAM" id="SSF55729">
    <property type="entry name" value="Acyl-CoA N-acyltransferases (Nat)"/>
    <property type="match status" value="1"/>
</dbReference>
<dbReference type="GO" id="GO:0016747">
    <property type="term" value="F:acyltransferase activity, transferring groups other than amino-acyl groups"/>
    <property type="evidence" value="ECO:0007669"/>
    <property type="project" value="InterPro"/>
</dbReference>
<dbReference type="RefSeq" id="WP_132078473.1">
    <property type="nucleotide sequence ID" value="NZ_SLUI01000005.1"/>
</dbReference>
<protein>
    <submittedName>
        <fullName evidence="2">ElaA protein</fullName>
    </submittedName>
</protein>
<sequence length="149" mass="17104">MSWQLKTFAELTVDELYAILQVRFQVFVLEQQCLYAELDGKDQTAYHLFKAQEGKVAAYLRIYRTAAGQAALGRVLVKKQYRGQGIAQELLERAICFVEQKLNAGQIKIQAQEYLRNFYGSWGFVPISNVYLEDGIPHVDMLRSHSPLK</sequence>
<evidence type="ECO:0000313" key="3">
    <source>
        <dbReference type="Proteomes" id="UP000295063"/>
    </source>
</evidence>
<keyword evidence="3" id="KW-1185">Reference proteome</keyword>
<proteinExistence type="predicted"/>
<accession>A0A4R1PXY3</accession>
<feature type="domain" description="N-acetyltransferase" evidence="1">
    <location>
        <begin position="6"/>
        <end position="146"/>
    </location>
</feature>
<dbReference type="CDD" id="cd04301">
    <property type="entry name" value="NAT_SF"/>
    <property type="match status" value="1"/>
</dbReference>
<dbReference type="InterPro" id="IPR000182">
    <property type="entry name" value="GNAT_dom"/>
</dbReference>
<dbReference type="AlphaFoldDB" id="A0A4R1PXY3"/>
<dbReference type="Pfam" id="PF13673">
    <property type="entry name" value="Acetyltransf_10"/>
    <property type="match status" value="1"/>
</dbReference>
<dbReference type="Proteomes" id="UP000295063">
    <property type="component" value="Unassembled WGS sequence"/>
</dbReference>
<dbReference type="OrthoDB" id="9796171at2"/>
<name>A0A4R1PXY3_9FIRM</name>